<keyword evidence="2" id="KW-0812">Transmembrane</keyword>
<name>A0A9Q0IJQ3_9TELE</name>
<accession>A0A9Q0IJQ3</accession>
<feature type="region of interest" description="Disordered" evidence="1">
    <location>
        <begin position="181"/>
        <end position="221"/>
    </location>
</feature>
<evidence type="ECO:0000313" key="4">
    <source>
        <dbReference type="Proteomes" id="UP001148018"/>
    </source>
</evidence>
<evidence type="ECO:0000313" key="3">
    <source>
        <dbReference type="EMBL" id="KAJ3600505.1"/>
    </source>
</evidence>
<keyword evidence="4" id="KW-1185">Reference proteome</keyword>
<dbReference type="AlphaFoldDB" id="A0A9Q0IJQ3"/>
<organism evidence="3 4">
    <name type="scientific">Muraenolepis orangiensis</name>
    <name type="common">Patagonian moray cod</name>
    <dbReference type="NCBI Taxonomy" id="630683"/>
    <lineage>
        <taxon>Eukaryota</taxon>
        <taxon>Metazoa</taxon>
        <taxon>Chordata</taxon>
        <taxon>Craniata</taxon>
        <taxon>Vertebrata</taxon>
        <taxon>Euteleostomi</taxon>
        <taxon>Actinopterygii</taxon>
        <taxon>Neopterygii</taxon>
        <taxon>Teleostei</taxon>
        <taxon>Neoteleostei</taxon>
        <taxon>Acanthomorphata</taxon>
        <taxon>Zeiogadaria</taxon>
        <taxon>Gadariae</taxon>
        <taxon>Gadiformes</taxon>
        <taxon>Muraenolepidoidei</taxon>
        <taxon>Muraenolepididae</taxon>
        <taxon>Muraenolepis</taxon>
    </lineage>
</organism>
<keyword evidence="2" id="KW-0472">Membrane</keyword>
<keyword evidence="2" id="KW-1133">Transmembrane helix</keyword>
<proteinExistence type="predicted"/>
<sequence length="221" mass="23643">MPGPSERLEAGQRDELVGPTAAARVSAGGVSARVRRSRGLDAEARLNSSLETNLFADTSLVLDAAMLNGIFVCVCVCVCVCVGGGGLLFDDQVGDDTLYLAGGIGGEMLVSDKLSITSCCKKQRMRKRCFYWIREQHQIQPSLVMAHLFSLLVRSEHGAGCAIFPAPSVIAMTAGIAANKRHTSHNQHPGRAREARLGFSSRHWGGNQRSSGASPARTMEM</sequence>
<feature type="compositionally biased region" description="Basic residues" evidence="1">
    <location>
        <begin position="181"/>
        <end position="190"/>
    </location>
</feature>
<evidence type="ECO:0000256" key="2">
    <source>
        <dbReference type="SAM" id="Phobius"/>
    </source>
</evidence>
<evidence type="ECO:0000256" key="1">
    <source>
        <dbReference type="SAM" id="MobiDB-lite"/>
    </source>
</evidence>
<dbReference type="EMBL" id="JANIIK010000047">
    <property type="protein sequence ID" value="KAJ3600505.1"/>
    <property type="molecule type" value="Genomic_DNA"/>
</dbReference>
<protein>
    <submittedName>
        <fullName evidence="3">Uncharacterized protein</fullName>
    </submittedName>
</protein>
<feature type="transmembrane region" description="Helical" evidence="2">
    <location>
        <begin position="65"/>
        <end position="89"/>
    </location>
</feature>
<reference evidence="3" key="1">
    <citation type="submission" date="2022-07" db="EMBL/GenBank/DDBJ databases">
        <title>Chromosome-level genome of Muraenolepis orangiensis.</title>
        <authorList>
            <person name="Kim J."/>
        </authorList>
    </citation>
    <scope>NUCLEOTIDE SEQUENCE</scope>
    <source>
        <strain evidence="3">KU_S4_2022</strain>
        <tissue evidence="3">Muscle</tissue>
    </source>
</reference>
<gene>
    <name evidence="3" type="ORF">NHX12_031486</name>
</gene>
<dbReference type="Proteomes" id="UP001148018">
    <property type="component" value="Unassembled WGS sequence"/>
</dbReference>
<comment type="caution">
    <text evidence="3">The sequence shown here is derived from an EMBL/GenBank/DDBJ whole genome shotgun (WGS) entry which is preliminary data.</text>
</comment>